<feature type="transmembrane region" description="Helical" evidence="1">
    <location>
        <begin position="283"/>
        <end position="301"/>
    </location>
</feature>
<dbReference type="InterPro" id="IPR043728">
    <property type="entry name" value="DUF5671"/>
</dbReference>
<keyword evidence="1" id="KW-0812">Transmembrane</keyword>
<dbReference type="AlphaFoldDB" id="A0A7Y7II23"/>
<dbReference type="Pfam" id="PF18920">
    <property type="entry name" value="DUF5671"/>
    <property type="match status" value="2"/>
</dbReference>
<dbReference type="RefSeq" id="WP_176635595.1">
    <property type="nucleotide sequence ID" value="NZ_JAAMFM010000021.1"/>
</dbReference>
<keyword evidence="1" id="KW-1133">Transmembrane helix</keyword>
<reference evidence="3 4" key="1">
    <citation type="submission" date="2020-02" db="EMBL/GenBank/DDBJ databases">
        <title>Genome sequence of strain AETb3-4.</title>
        <authorList>
            <person name="Gao J."/>
            <person name="Zhang X."/>
        </authorList>
    </citation>
    <scope>NUCLEOTIDE SEQUENCE [LARGE SCALE GENOMIC DNA]</scope>
    <source>
        <strain evidence="3 4">AETb3-4</strain>
    </source>
</reference>
<feature type="domain" description="DUF5671" evidence="2">
    <location>
        <begin position="21"/>
        <end position="144"/>
    </location>
</feature>
<dbReference type="EMBL" id="JAAMFM010000021">
    <property type="protein sequence ID" value="NVM95868.1"/>
    <property type="molecule type" value="Genomic_DNA"/>
</dbReference>
<feature type="transmembrane region" description="Helical" evidence="1">
    <location>
        <begin position="357"/>
        <end position="374"/>
    </location>
</feature>
<feature type="transmembrane region" description="Helical" evidence="1">
    <location>
        <begin position="22"/>
        <end position="43"/>
    </location>
</feature>
<feature type="transmembrane region" description="Helical" evidence="1">
    <location>
        <begin position="63"/>
        <end position="83"/>
    </location>
</feature>
<sequence>MNANVSTRDSTAGSAQLVLRRIILYALLFALVMIGTVGLSGLVERLLSTGAVMASNDVAGLARSLAFTLIGGPLAAGLWWVVWKRLDDPVERSSAAWGLYLGGVYAVALIASVTAFLRMAASFIGAGEPQWSSPLSVGIAWASIWIWHRWMWRHPIKHPAKLDDVPAVIGSVFGLLVGAVAAISALGSLLDVAIRGYTSLTPVVETWWQPVLRALVWAVGGSTIWWWHWFRDGGRRLRTALVDVALIGVGIFAAGVTALAGAAVMGFVLLRMAFDRDGSMSELLSPLGTAIAAAAVGALVWRYHRVSAAHRSVATRRASRLVTSGVSLATTASGIGVIINATLAVVVSPLAGGGTRTLLLGGISSLMVAGPVWWHSWKPGRQPRTSDAISPARRVYLIVFFGISAVVALIALLVIGNRIFEYFLGDVTGGSLLDRIRAPLGLLVAAGLVSAYHFALWRREHALLAAASPAQAHTVHQVTLVTASPSDLLSKAITDATGAKVAVWRRAESGPEAAVAEGIPPEGPELVRRVLDGLAGVTAKHILLVIGPPAQGSRIDVIPLVHNEDRHGAAVSERWAPRAES</sequence>
<evidence type="ECO:0000256" key="1">
    <source>
        <dbReference type="SAM" id="Phobius"/>
    </source>
</evidence>
<accession>A0A7Y7II23</accession>
<evidence type="ECO:0000313" key="4">
    <source>
        <dbReference type="Proteomes" id="UP000543556"/>
    </source>
</evidence>
<name>A0A7Y7II23_9MICC</name>
<feature type="transmembrane region" description="Helical" evidence="1">
    <location>
        <begin position="321"/>
        <end position="351"/>
    </location>
</feature>
<feature type="domain" description="DUF5671" evidence="2">
    <location>
        <begin position="317"/>
        <end position="448"/>
    </location>
</feature>
<comment type="caution">
    <text evidence="3">The sequence shown here is derived from an EMBL/GenBank/DDBJ whole genome shotgun (WGS) entry which is preliminary data.</text>
</comment>
<feature type="transmembrane region" description="Helical" evidence="1">
    <location>
        <begin position="241"/>
        <end position="271"/>
    </location>
</feature>
<keyword evidence="4" id="KW-1185">Reference proteome</keyword>
<feature type="transmembrane region" description="Helical" evidence="1">
    <location>
        <begin position="210"/>
        <end position="229"/>
    </location>
</feature>
<dbReference type="Proteomes" id="UP000543556">
    <property type="component" value="Unassembled WGS sequence"/>
</dbReference>
<keyword evidence="1" id="KW-0472">Membrane</keyword>
<gene>
    <name evidence="3" type="ORF">G6034_13295</name>
</gene>
<feature type="transmembrane region" description="Helical" evidence="1">
    <location>
        <begin position="395"/>
        <end position="416"/>
    </location>
</feature>
<protein>
    <recommendedName>
        <fullName evidence="2">DUF5671 domain-containing protein</fullName>
    </recommendedName>
</protein>
<evidence type="ECO:0000259" key="2">
    <source>
        <dbReference type="Pfam" id="PF18920"/>
    </source>
</evidence>
<evidence type="ECO:0000313" key="3">
    <source>
        <dbReference type="EMBL" id="NVM95868.1"/>
    </source>
</evidence>
<proteinExistence type="predicted"/>
<organism evidence="3 4">
    <name type="scientific">Arthrobacter wenxiniae</name>
    <dbReference type="NCBI Taxonomy" id="2713570"/>
    <lineage>
        <taxon>Bacteria</taxon>
        <taxon>Bacillati</taxon>
        <taxon>Actinomycetota</taxon>
        <taxon>Actinomycetes</taxon>
        <taxon>Micrococcales</taxon>
        <taxon>Micrococcaceae</taxon>
        <taxon>Arthrobacter</taxon>
    </lineage>
</organism>
<feature type="transmembrane region" description="Helical" evidence="1">
    <location>
        <begin position="168"/>
        <end position="190"/>
    </location>
</feature>
<feature type="transmembrane region" description="Helical" evidence="1">
    <location>
        <begin position="129"/>
        <end position="147"/>
    </location>
</feature>
<feature type="transmembrane region" description="Helical" evidence="1">
    <location>
        <begin position="95"/>
        <end position="117"/>
    </location>
</feature>
<feature type="transmembrane region" description="Helical" evidence="1">
    <location>
        <begin position="436"/>
        <end position="455"/>
    </location>
</feature>